<evidence type="ECO:0000313" key="3">
    <source>
        <dbReference type="EMBL" id="KAF2832793.1"/>
    </source>
</evidence>
<keyword evidence="2" id="KW-0560">Oxidoreductase</keyword>
<evidence type="ECO:0000313" key="4">
    <source>
        <dbReference type="Proteomes" id="UP000799424"/>
    </source>
</evidence>
<dbReference type="InterPro" id="IPR002347">
    <property type="entry name" value="SDR_fam"/>
</dbReference>
<dbReference type="InterPro" id="IPR036291">
    <property type="entry name" value="NAD(P)-bd_dom_sf"/>
</dbReference>
<dbReference type="OrthoDB" id="191139at2759"/>
<evidence type="ECO:0000256" key="2">
    <source>
        <dbReference type="ARBA" id="ARBA00023002"/>
    </source>
</evidence>
<keyword evidence="4" id="KW-1185">Reference proteome</keyword>
<dbReference type="SUPFAM" id="SSF51735">
    <property type="entry name" value="NAD(P)-binding Rossmann-fold domains"/>
    <property type="match status" value="1"/>
</dbReference>
<dbReference type="GO" id="GO:0016491">
    <property type="term" value="F:oxidoreductase activity"/>
    <property type="evidence" value="ECO:0007669"/>
    <property type="project" value="UniProtKB-KW"/>
</dbReference>
<dbReference type="Proteomes" id="UP000799424">
    <property type="component" value="Unassembled WGS sequence"/>
</dbReference>
<dbReference type="PRINTS" id="PR00081">
    <property type="entry name" value="GDHRDH"/>
</dbReference>
<dbReference type="Gene3D" id="3.40.50.720">
    <property type="entry name" value="NAD(P)-binding Rossmann-like Domain"/>
    <property type="match status" value="1"/>
</dbReference>
<protein>
    <submittedName>
        <fullName evidence="3">NAD(P)-binding protein</fullName>
    </submittedName>
</protein>
<evidence type="ECO:0000256" key="1">
    <source>
        <dbReference type="ARBA" id="ARBA00006484"/>
    </source>
</evidence>
<comment type="similarity">
    <text evidence="1">Belongs to the short-chain dehydrogenases/reductases (SDR) family.</text>
</comment>
<reference evidence="3" key="1">
    <citation type="journal article" date="2020" name="Stud. Mycol.">
        <title>101 Dothideomycetes genomes: a test case for predicting lifestyles and emergence of pathogens.</title>
        <authorList>
            <person name="Haridas S."/>
            <person name="Albert R."/>
            <person name="Binder M."/>
            <person name="Bloem J."/>
            <person name="Labutti K."/>
            <person name="Salamov A."/>
            <person name="Andreopoulos B."/>
            <person name="Baker S."/>
            <person name="Barry K."/>
            <person name="Bills G."/>
            <person name="Bluhm B."/>
            <person name="Cannon C."/>
            <person name="Castanera R."/>
            <person name="Culley D."/>
            <person name="Daum C."/>
            <person name="Ezra D."/>
            <person name="Gonzalez J."/>
            <person name="Henrissat B."/>
            <person name="Kuo A."/>
            <person name="Liang C."/>
            <person name="Lipzen A."/>
            <person name="Lutzoni F."/>
            <person name="Magnuson J."/>
            <person name="Mondo S."/>
            <person name="Nolan M."/>
            <person name="Ohm R."/>
            <person name="Pangilinan J."/>
            <person name="Park H.-J."/>
            <person name="Ramirez L."/>
            <person name="Alfaro M."/>
            <person name="Sun H."/>
            <person name="Tritt A."/>
            <person name="Yoshinaga Y."/>
            <person name="Zwiers L.-H."/>
            <person name="Turgeon B."/>
            <person name="Goodwin S."/>
            <person name="Spatafora J."/>
            <person name="Crous P."/>
            <person name="Grigoriev I."/>
        </authorList>
    </citation>
    <scope>NUCLEOTIDE SEQUENCE</scope>
    <source>
        <strain evidence="3">CBS 113818</strain>
    </source>
</reference>
<name>A0A6A7AI62_9PLEO</name>
<dbReference type="Pfam" id="PF00106">
    <property type="entry name" value="adh_short"/>
    <property type="match status" value="1"/>
</dbReference>
<organism evidence="3 4">
    <name type="scientific">Ophiobolus disseminans</name>
    <dbReference type="NCBI Taxonomy" id="1469910"/>
    <lineage>
        <taxon>Eukaryota</taxon>
        <taxon>Fungi</taxon>
        <taxon>Dikarya</taxon>
        <taxon>Ascomycota</taxon>
        <taxon>Pezizomycotina</taxon>
        <taxon>Dothideomycetes</taxon>
        <taxon>Pleosporomycetidae</taxon>
        <taxon>Pleosporales</taxon>
        <taxon>Pleosporineae</taxon>
        <taxon>Phaeosphaeriaceae</taxon>
        <taxon>Ophiobolus</taxon>
    </lineage>
</organism>
<gene>
    <name evidence="3" type="ORF">CC86DRAFT_310209</name>
</gene>
<dbReference type="EMBL" id="MU006216">
    <property type="protein sequence ID" value="KAF2832793.1"/>
    <property type="molecule type" value="Genomic_DNA"/>
</dbReference>
<accession>A0A6A7AI62</accession>
<dbReference type="PANTHER" id="PTHR24320:SF272">
    <property type="entry name" value="NAD(P)-BINDING ROSSMANN-FOLD SUPERFAMILY PROTEIN"/>
    <property type="match status" value="1"/>
</dbReference>
<sequence>MPSPAFDMADYNTPEFTRYVKAHEATNGPGDHRPTALQIVKDNGLEGKLGDKTVLITGCSSGIGIETARAIKATGARLFLTARNLSKGRDALGDIIEPGKVDLLLLDLNSLASVRKFADQFLQASDNKLNILINNAGVMTTPEGLTQDGFETQFGTNHLAHFLLFQLVKSALLTSSTPEFQSRVVALSSLGHRYFPPKMENLMLTGEYDANHAYAHSKTANIWFANEIERRYGSQGLHAHSLHPGGIWTGLQVHVPSELLEGWRKVPAVQAMMKSVEQGAATTVWAALAKVWEGKGGRYLEDCQVSSPVEEGYQLTDKGYEKWAYDAENAAKLWKLSNEWVGFKEE</sequence>
<dbReference type="AlphaFoldDB" id="A0A6A7AI62"/>
<proteinExistence type="inferred from homology"/>
<dbReference type="PANTHER" id="PTHR24320">
    <property type="entry name" value="RETINOL DEHYDROGENASE"/>
    <property type="match status" value="1"/>
</dbReference>